<dbReference type="AlphaFoldDB" id="A0A9D9DRF5"/>
<dbReference type="GO" id="GO:0015562">
    <property type="term" value="F:efflux transmembrane transporter activity"/>
    <property type="evidence" value="ECO:0007669"/>
    <property type="project" value="InterPro"/>
</dbReference>
<dbReference type="GO" id="GO:0005886">
    <property type="term" value="C:plasma membrane"/>
    <property type="evidence" value="ECO:0007669"/>
    <property type="project" value="UniProtKB-SubCell"/>
</dbReference>
<dbReference type="InterPro" id="IPR003423">
    <property type="entry name" value="OMP_efflux"/>
</dbReference>
<dbReference type="PANTHER" id="PTHR30203:SF33">
    <property type="entry name" value="BLR4455 PROTEIN"/>
    <property type="match status" value="1"/>
</dbReference>
<evidence type="ECO:0000256" key="2">
    <source>
        <dbReference type="RuleBase" id="RU362097"/>
    </source>
</evidence>
<dbReference type="Pfam" id="PF02321">
    <property type="entry name" value="OEP"/>
    <property type="match status" value="2"/>
</dbReference>
<dbReference type="InterPro" id="IPR010131">
    <property type="entry name" value="MdtP/NodT-like"/>
</dbReference>
<dbReference type="NCBIfam" id="TIGR01845">
    <property type="entry name" value="outer_NodT"/>
    <property type="match status" value="1"/>
</dbReference>
<reference evidence="3" key="1">
    <citation type="submission" date="2020-10" db="EMBL/GenBank/DDBJ databases">
        <authorList>
            <person name="Gilroy R."/>
        </authorList>
    </citation>
    <scope>NUCLEOTIDE SEQUENCE</scope>
    <source>
        <strain evidence="3">2889</strain>
    </source>
</reference>
<proteinExistence type="inferred from homology"/>
<comment type="similarity">
    <text evidence="1 2">Belongs to the outer membrane factor (OMF) (TC 1.B.17) family.</text>
</comment>
<dbReference type="EMBL" id="JADIMZ010000019">
    <property type="protein sequence ID" value="MBO8431937.1"/>
    <property type="molecule type" value="Genomic_DNA"/>
</dbReference>
<name>A0A9D9DRF5_9BACT</name>
<evidence type="ECO:0000313" key="3">
    <source>
        <dbReference type="EMBL" id="MBO8431937.1"/>
    </source>
</evidence>
<comment type="subcellular location">
    <subcellularLocation>
        <location evidence="2">Cell membrane</location>
        <topology evidence="2">Lipid-anchor</topology>
    </subcellularLocation>
</comment>
<accession>A0A9D9DRF5</accession>
<dbReference type="Proteomes" id="UP000823612">
    <property type="component" value="Unassembled WGS sequence"/>
</dbReference>
<evidence type="ECO:0000256" key="1">
    <source>
        <dbReference type="ARBA" id="ARBA00007613"/>
    </source>
</evidence>
<dbReference type="SUPFAM" id="SSF56954">
    <property type="entry name" value="Outer membrane efflux proteins (OEP)"/>
    <property type="match status" value="1"/>
</dbReference>
<organism evidence="3 4">
    <name type="scientific">Candidatus Pullibacteroides excrementavium</name>
    <dbReference type="NCBI Taxonomy" id="2840905"/>
    <lineage>
        <taxon>Bacteria</taxon>
        <taxon>Pseudomonadati</taxon>
        <taxon>Bacteroidota</taxon>
        <taxon>Bacteroidia</taxon>
        <taxon>Bacteroidales</taxon>
        <taxon>Candidatus Pullibacteroides</taxon>
    </lineage>
</organism>
<keyword evidence="2" id="KW-1134">Transmembrane beta strand</keyword>
<comment type="caution">
    <text evidence="3">The sequence shown here is derived from an EMBL/GenBank/DDBJ whole genome shotgun (WGS) entry which is preliminary data.</text>
</comment>
<evidence type="ECO:0000313" key="4">
    <source>
        <dbReference type="Proteomes" id="UP000823612"/>
    </source>
</evidence>
<keyword evidence="2" id="KW-0812">Transmembrane</keyword>
<dbReference type="Gene3D" id="2.20.200.10">
    <property type="entry name" value="Outer membrane efflux proteins (OEP)"/>
    <property type="match status" value="1"/>
</dbReference>
<keyword evidence="2" id="KW-0472">Membrane</keyword>
<reference evidence="3" key="2">
    <citation type="journal article" date="2021" name="PeerJ">
        <title>Extensive microbial diversity within the chicken gut microbiome revealed by metagenomics and culture.</title>
        <authorList>
            <person name="Gilroy R."/>
            <person name="Ravi A."/>
            <person name="Getino M."/>
            <person name="Pursley I."/>
            <person name="Horton D.L."/>
            <person name="Alikhan N.F."/>
            <person name="Baker D."/>
            <person name="Gharbi K."/>
            <person name="Hall N."/>
            <person name="Watson M."/>
            <person name="Adriaenssens E.M."/>
            <person name="Foster-Nyarko E."/>
            <person name="Jarju S."/>
            <person name="Secka A."/>
            <person name="Antonio M."/>
            <person name="Oren A."/>
            <person name="Chaudhuri R.R."/>
            <person name="La Ragione R."/>
            <person name="Hildebrand F."/>
            <person name="Pallen M.J."/>
        </authorList>
    </citation>
    <scope>NUCLEOTIDE SEQUENCE</scope>
    <source>
        <strain evidence="3">2889</strain>
    </source>
</reference>
<protein>
    <submittedName>
        <fullName evidence="3">TolC family protein</fullName>
    </submittedName>
</protein>
<dbReference type="Gene3D" id="1.20.1600.10">
    <property type="entry name" value="Outer membrane efflux proteins (OEP)"/>
    <property type="match status" value="1"/>
</dbReference>
<sequence>MQNTNTTKKTSTPAPAKTGRGLAAVRKSAGLCLCLATVLSFSSCGIYGKFKGASYQGSEQVFGPLQAAPDSVAEWKDRRMGNQWDSLPAYTRISQGDSLNLGQCDWRSFFTDPYLTALIDTALKNNADMQTALLNVQEAQASLKASKLAFLPSFNISPGGGISGTTDQAGSWSYQLPVNASWEIDLFGNLLNSKRSRQAALLQTQAYAQAVRSQLIATVAATYYALLALDEQSRIYAETEASWRQNVSVTSHLVEGGKANSASLSQTQANYYNVLNQLIDIRQQVMQTENSLCSLLGIPPQEISRGRMDDWQSPTDIQVGIPLLVLRQRPDVNQAEQALAQAFYNTQQARSEFFPSITITGTFDFGEMLYNALGSLFQPIFQSGALKANLDIAKAQEKEAEIGFRQTLIDAGIEVNDAIMAVKSAQAKTENYALQVSHLQDAVQSTQLLMKHGSTTYLEVLTAQQSLLSAQISQVANRLTEISSCISLYQALGGGTSTDMPQNADSKKRK</sequence>
<keyword evidence="2" id="KW-0449">Lipoprotein</keyword>
<keyword evidence="2" id="KW-0564">Palmitate</keyword>
<dbReference type="PANTHER" id="PTHR30203">
    <property type="entry name" value="OUTER MEMBRANE CATION EFFLUX PROTEIN"/>
    <property type="match status" value="1"/>
</dbReference>
<gene>
    <name evidence="3" type="ORF">IAB08_01405</name>
</gene>